<name>A0A1W6LEV5_9BURK</name>
<keyword evidence="3" id="KW-1185">Reference proteome</keyword>
<organism evidence="2 3">
    <name type="scientific">Piscinibacter gummiphilus</name>
    <dbReference type="NCBI Taxonomy" id="946333"/>
    <lineage>
        <taxon>Bacteria</taxon>
        <taxon>Pseudomonadati</taxon>
        <taxon>Pseudomonadota</taxon>
        <taxon>Betaproteobacteria</taxon>
        <taxon>Burkholderiales</taxon>
        <taxon>Sphaerotilaceae</taxon>
        <taxon>Piscinibacter</taxon>
    </lineage>
</organism>
<sequence length="653" mass="69221">MLMTRPIEALASGFRAAAGALLLAASHAALAIVPTPVVVGPVAADLASADRNYTFFGTDLDLKARGYVEEEFFMSGQANSYDATVAGGIGARASASPTANVVTTGNPYTTRVMVRRPAEGTRFSGTVVVEWMNATSNYDVEALWFRAHEFFMREGHVWIGVTAQSGPITNATLGLKQFSPARYGQLDLTAAGKFTSGDPLSYDVYGQALQAVRTTPMLGPLKPLLRKVVAAGVSQSAGRVSVYLNAIMTRDLPLADAALLYIGGEMVRTDLAIPVIKLLSETEYVAPASANEISVLQPDSDKMRTWTIAGASHSDWASSAVRYSLLRRDQPTAALRDSCDLPSRSRVPDRHVIAATLDWLHRWNAAANVVPPTGPAVPLGADGKTIQRDTRGNMLGGIRVAPFAVPVAVDSGINTGAGTCFLNGNHEPFTTDVLKALYPTRDAYFTAFKAAVEQNVKDGFVMQADADDMLADAKVSITGLGLDCGPLCANKAQFPIQPSTGLLRDHVKFLYMTGAEDLLKSIDAATLSVARGYTAAGDAAKQKAQWSQAAKWLQNFQSQVEGQKTQSRVTTQQAALLKEYSDILVTELQTLGATPDTVTLDPTAVTDLYGAPAAAPAEDSGGGSIGQGRLDLLLGLLLSVAAAGLALRRRRTV</sequence>
<proteinExistence type="predicted"/>
<protein>
    <recommendedName>
        <fullName evidence="1">Alpha/beta hydrolase domain-containing protein</fullName>
    </recommendedName>
</protein>
<gene>
    <name evidence="2" type="ORF">A4W93_24365</name>
</gene>
<dbReference type="Proteomes" id="UP000193427">
    <property type="component" value="Chromosome"/>
</dbReference>
<dbReference type="OrthoDB" id="1971292at2"/>
<dbReference type="STRING" id="946333.A4W93_24365"/>
<dbReference type="RefSeq" id="WP_085753098.1">
    <property type="nucleotide sequence ID" value="NZ_BSPR01000015.1"/>
</dbReference>
<dbReference type="EMBL" id="CP015118">
    <property type="protein sequence ID" value="ARN22791.1"/>
    <property type="molecule type" value="Genomic_DNA"/>
</dbReference>
<accession>A0A1W6LEV5</accession>
<evidence type="ECO:0000259" key="1">
    <source>
        <dbReference type="Pfam" id="PF20091"/>
    </source>
</evidence>
<feature type="domain" description="Alpha/beta hydrolase" evidence="1">
    <location>
        <begin position="44"/>
        <end position="471"/>
    </location>
</feature>
<evidence type="ECO:0000313" key="3">
    <source>
        <dbReference type="Proteomes" id="UP000193427"/>
    </source>
</evidence>
<evidence type="ECO:0000313" key="2">
    <source>
        <dbReference type="EMBL" id="ARN22791.1"/>
    </source>
</evidence>
<reference evidence="2 3" key="1">
    <citation type="submission" date="2016-04" db="EMBL/GenBank/DDBJ databases">
        <title>Complete genome sequence of natural rubber-degrading, novel Gram-negative bacterium, Rhizobacter gummiphilus strain NS21.</title>
        <authorList>
            <person name="Tabata M."/>
            <person name="Kasai D."/>
            <person name="Fukuda M."/>
        </authorList>
    </citation>
    <scope>NUCLEOTIDE SEQUENCE [LARGE SCALE GENOMIC DNA]</scope>
    <source>
        <strain evidence="2 3">NS21</strain>
    </source>
</reference>
<dbReference type="AlphaFoldDB" id="A0A1W6LEV5"/>
<dbReference type="InterPro" id="IPR045394">
    <property type="entry name" value="Abhydrolase_dom"/>
</dbReference>
<dbReference type="KEGG" id="rgu:A4W93_24365"/>
<dbReference type="Pfam" id="PF20091">
    <property type="entry name" value="Abhydrolase_10"/>
    <property type="match status" value="1"/>
</dbReference>